<evidence type="ECO:0000313" key="7">
    <source>
        <dbReference type="EMBL" id="BDY31762.1"/>
    </source>
</evidence>
<dbReference type="PROSITE" id="PS50977">
    <property type="entry name" value="HTH_TETR_2"/>
    <property type="match status" value="1"/>
</dbReference>
<proteinExistence type="predicted"/>
<dbReference type="Pfam" id="PF00440">
    <property type="entry name" value="TetR_N"/>
    <property type="match status" value="1"/>
</dbReference>
<dbReference type="RefSeq" id="WP_229478301.1">
    <property type="nucleotide sequence ID" value="NZ_AP027452.1"/>
</dbReference>
<dbReference type="InterPro" id="IPR036271">
    <property type="entry name" value="Tet_transcr_reg_TetR-rel_C_sf"/>
</dbReference>
<protein>
    <recommendedName>
        <fullName evidence="6">HTH tetR-type domain-containing protein</fullName>
    </recommendedName>
</protein>
<feature type="region of interest" description="Disordered" evidence="5">
    <location>
        <begin position="1"/>
        <end position="24"/>
    </location>
</feature>
<dbReference type="Gene3D" id="1.10.357.10">
    <property type="entry name" value="Tetracycline Repressor, domain 2"/>
    <property type="match status" value="1"/>
</dbReference>
<evidence type="ECO:0000256" key="5">
    <source>
        <dbReference type="SAM" id="MobiDB-lite"/>
    </source>
</evidence>
<dbReference type="InterPro" id="IPR009057">
    <property type="entry name" value="Homeodomain-like_sf"/>
</dbReference>
<evidence type="ECO:0000256" key="3">
    <source>
        <dbReference type="ARBA" id="ARBA00023163"/>
    </source>
</evidence>
<dbReference type="GO" id="GO:0000976">
    <property type="term" value="F:transcription cis-regulatory region binding"/>
    <property type="evidence" value="ECO:0007669"/>
    <property type="project" value="TreeGrafter"/>
</dbReference>
<gene>
    <name evidence="7" type="ORF">hbim_05718</name>
</gene>
<dbReference type="PANTHER" id="PTHR30055">
    <property type="entry name" value="HTH-TYPE TRANSCRIPTIONAL REGULATOR RUTR"/>
    <property type="match status" value="1"/>
</dbReference>
<reference evidence="7" key="1">
    <citation type="submission" date="2023-03" db="EMBL/GenBank/DDBJ databases">
        <title>Draft genome sequence of a Mycolicibacterium mageritense strain H4_3_1 isolated from a hybrid biological-inorganic system reactor.</title>
        <authorList>
            <person name="Feng X."/>
            <person name="Kazama D."/>
            <person name="Sato K."/>
            <person name="Kobayashi H."/>
        </authorList>
    </citation>
    <scope>NUCLEOTIDE SEQUENCE</scope>
    <source>
        <strain evidence="7">H4_3_1</strain>
    </source>
</reference>
<dbReference type="Proteomes" id="UP001241092">
    <property type="component" value="Chromosome"/>
</dbReference>
<keyword evidence="1" id="KW-0805">Transcription regulation</keyword>
<evidence type="ECO:0000259" key="6">
    <source>
        <dbReference type="PROSITE" id="PS50977"/>
    </source>
</evidence>
<evidence type="ECO:0000256" key="2">
    <source>
        <dbReference type="ARBA" id="ARBA00023125"/>
    </source>
</evidence>
<sequence>MTELPGVKAGRRGPGRPVSADSAGTRANIVRAGREVVNERGYAATTFQAIAKRTGLSRPTLNYYFPSREALFEALVAEAHVVVDACIEEANQHDSPVNRLRAFMLGLLAAGREDPSLAAFLTSARLEAHRHPVLPVDTAATTAAFLADATAEAVARRELPPHVEPGPLAELLHAILWGIGACAGSEAGAANFPAVAKQLELMFDYGLLADGADSR</sequence>
<dbReference type="GO" id="GO:0003700">
    <property type="term" value="F:DNA-binding transcription factor activity"/>
    <property type="evidence" value="ECO:0007669"/>
    <property type="project" value="TreeGrafter"/>
</dbReference>
<feature type="domain" description="HTH tetR-type" evidence="6">
    <location>
        <begin position="23"/>
        <end position="83"/>
    </location>
</feature>
<dbReference type="PANTHER" id="PTHR30055:SF234">
    <property type="entry name" value="HTH-TYPE TRANSCRIPTIONAL REGULATOR BETI"/>
    <property type="match status" value="1"/>
</dbReference>
<keyword evidence="2 4" id="KW-0238">DNA-binding</keyword>
<feature type="DNA-binding region" description="H-T-H motif" evidence="4">
    <location>
        <begin position="46"/>
        <end position="65"/>
    </location>
</feature>
<keyword evidence="3" id="KW-0804">Transcription</keyword>
<dbReference type="PRINTS" id="PR00455">
    <property type="entry name" value="HTHTETR"/>
</dbReference>
<dbReference type="EMBL" id="AP027452">
    <property type="protein sequence ID" value="BDY31762.1"/>
    <property type="molecule type" value="Genomic_DNA"/>
</dbReference>
<evidence type="ECO:0000256" key="1">
    <source>
        <dbReference type="ARBA" id="ARBA00023015"/>
    </source>
</evidence>
<evidence type="ECO:0000256" key="4">
    <source>
        <dbReference type="PROSITE-ProRule" id="PRU00335"/>
    </source>
</evidence>
<organism evidence="7 8">
    <name type="scientific">Mycolicibacterium mageritense</name>
    <name type="common">Mycobacterium mageritense</name>
    <dbReference type="NCBI Taxonomy" id="53462"/>
    <lineage>
        <taxon>Bacteria</taxon>
        <taxon>Bacillati</taxon>
        <taxon>Actinomycetota</taxon>
        <taxon>Actinomycetes</taxon>
        <taxon>Mycobacteriales</taxon>
        <taxon>Mycobacteriaceae</taxon>
        <taxon>Mycolicibacterium</taxon>
    </lineage>
</organism>
<name>A0AAI8U081_MYCME</name>
<dbReference type="InterPro" id="IPR050109">
    <property type="entry name" value="HTH-type_TetR-like_transc_reg"/>
</dbReference>
<dbReference type="AlphaFoldDB" id="A0AAI8U081"/>
<evidence type="ECO:0000313" key="8">
    <source>
        <dbReference type="Proteomes" id="UP001241092"/>
    </source>
</evidence>
<dbReference type="InterPro" id="IPR001647">
    <property type="entry name" value="HTH_TetR"/>
</dbReference>
<accession>A0AAI8U081</accession>
<dbReference type="SUPFAM" id="SSF48498">
    <property type="entry name" value="Tetracyclin repressor-like, C-terminal domain"/>
    <property type="match status" value="1"/>
</dbReference>
<dbReference type="SUPFAM" id="SSF46689">
    <property type="entry name" value="Homeodomain-like"/>
    <property type="match status" value="1"/>
</dbReference>